<evidence type="ECO:0008006" key="4">
    <source>
        <dbReference type="Google" id="ProtNLM"/>
    </source>
</evidence>
<protein>
    <recommendedName>
        <fullName evidence="4">Glycosyltransferase RgtA/B/C/D-like domain-containing protein</fullName>
    </recommendedName>
</protein>
<keyword evidence="3" id="KW-1185">Reference proteome</keyword>
<feature type="transmembrane region" description="Helical" evidence="1">
    <location>
        <begin position="119"/>
        <end position="138"/>
    </location>
</feature>
<feature type="transmembrane region" description="Helical" evidence="1">
    <location>
        <begin position="411"/>
        <end position="431"/>
    </location>
</feature>
<proteinExistence type="predicted"/>
<feature type="transmembrane region" description="Helical" evidence="1">
    <location>
        <begin position="361"/>
        <end position="378"/>
    </location>
</feature>
<feature type="transmembrane region" description="Helical" evidence="1">
    <location>
        <begin position="71"/>
        <end position="90"/>
    </location>
</feature>
<reference evidence="2 3" key="1">
    <citation type="submission" date="2023-10" db="EMBL/GenBank/DDBJ databases">
        <title>Genome sequencing of the isolated polysaccharide-producing bacterium Kosakonia sacchari KS2022.</title>
        <authorList>
            <person name="Yi X."/>
        </authorList>
    </citation>
    <scope>NUCLEOTIDE SEQUENCE [LARGE SCALE GENOMIC DNA]</scope>
    <source>
        <strain evidence="2 3">KS2022</strain>
    </source>
</reference>
<feature type="transmembrane region" description="Helical" evidence="1">
    <location>
        <begin position="97"/>
        <end position="113"/>
    </location>
</feature>
<evidence type="ECO:0000256" key="1">
    <source>
        <dbReference type="SAM" id="Phobius"/>
    </source>
</evidence>
<dbReference type="Proteomes" id="UP001302368">
    <property type="component" value="Chromosome"/>
</dbReference>
<feature type="transmembrane region" description="Helical" evidence="1">
    <location>
        <begin position="384"/>
        <end position="404"/>
    </location>
</feature>
<keyword evidence="1" id="KW-0812">Transmembrane</keyword>
<feature type="transmembrane region" description="Helical" evidence="1">
    <location>
        <begin position="12"/>
        <end position="33"/>
    </location>
</feature>
<feature type="transmembrane region" description="Helical" evidence="1">
    <location>
        <begin position="145"/>
        <end position="172"/>
    </location>
</feature>
<dbReference type="EMBL" id="CP137744">
    <property type="protein sequence ID" value="WOZ79007.1"/>
    <property type="molecule type" value="Genomic_DNA"/>
</dbReference>
<evidence type="ECO:0000313" key="2">
    <source>
        <dbReference type="EMBL" id="WOZ79007.1"/>
    </source>
</evidence>
<dbReference type="RefSeq" id="WP_305735593.1">
    <property type="nucleotide sequence ID" value="NZ_CP137744.1"/>
</dbReference>
<gene>
    <name evidence="2" type="ORF">Q8Y70_08130</name>
</gene>
<name>A0ABZ0MVB6_9ENTR</name>
<keyword evidence="1" id="KW-1133">Transmembrane helix</keyword>
<sequence length="445" mass="50838">MLDMNKINLNSFLSTASIGMLVFFIWYCFAPGFMSFDSIVQYESAYSGVFADNHPAIMSFIWHYLMKLIPGPQSLLCFHLLLLAVGLFAWQKNISHPVGVFFLVVFFLSPWIINFSGVLWKDVGMAFSLLTGTALLFNNRREKSIAIWAFPFLFYALAVRYNSIVAILPLVFLALRYHFPAKKIWFSIFLSIFIVAFSYGLSKFITYNVIHAEKRYYETLLMGDDIAEIAAKTDQNLLPAIKNEDLKACSIFPILYERALCFIEKGYDPSGSLVVNMQPTEVYSLWKRTVLENPLLYIENRLTAFAYFLRSPSLEPVYSWFPGVMDNNLGITLYHKNWADSLGNYVLTAQKTTVSGFFKPYVWLISAIVMLAAALLVTDNAFRTQIISLNSSSLGCFLSLLLAVPSVDFRYIYWCVIATTVSFVIFITATIRKELYFYRSEKKTA</sequence>
<evidence type="ECO:0000313" key="3">
    <source>
        <dbReference type="Proteomes" id="UP001302368"/>
    </source>
</evidence>
<organism evidence="2 3">
    <name type="scientific">Kosakonia sacchari</name>
    <dbReference type="NCBI Taxonomy" id="1158459"/>
    <lineage>
        <taxon>Bacteria</taxon>
        <taxon>Pseudomonadati</taxon>
        <taxon>Pseudomonadota</taxon>
        <taxon>Gammaproteobacteria</taxon>
        <taxon>Enterobacterales</taxon>
        <taxon>Enterobacteriaceae</taxon>
        <taxon>Kosakonia</taxon>
    </lineage>
</organism>
<accession>A0ABZ0MVB6</accession>
<keyword evidence="1" id="KW-0472">Membrane</keyword>
<feature type="transmembrane region" description="Helical" evidence="1">
    <location>
        <begin position="184"/>
        <end position="205"/>
    </location>
</feature>